<gene>
    <name evidence="1" type="ORF">C241_15968</name>
</gene>
<keyword evidence="2" id="KW-1185">Reference proteome</keyword>
<dbReference type="Proteomes" id="UP000017668">
    <property type="component" value="Unassembled WGS sequence"/>
</dbReference>
<sequence>MEEFERIRKAEEALLAAVDEAIEIAVKTVEPEAQSPLLRRSPSHYFTDAVLRRMFLLLCGANPENYTGGDPDAAWKFLYMGRSVARNWERERGRAAALRKKKERQEDIERDASEQRQLATSAHNFALKTAVRVLIAHARVSDPDIVDRINAAVDARQADLEPASEIDRKFTEEARLYVSSLAHPPRSAGV</sequence>
<reference evidence="1 2" key="1">
    <citation type="journal article" date="2013" name="Genome Announc.">
        <title>Genome Sequence of Rhizobium lupini HPC(L) Isolated from Saline Desert Soil, Kutch (Gujarat).</title>
        <authorList>
            <person name="Agarwal L."/>
            <person name="Purohit H.J."/>
        </authorList>
    </citation>
    <scope>NUCLEOTIDE SEQUENCE [LARGE SCALE GENOMIC DNA]</scope>
    <source>
        <strain evidence="2">HPC(L)</strain>
    </source>
</reference>
<evidence type="ECO:0000313" key="1">
    <source>
        <dbReference type="EMBL" id="EKJ94803.1"/>
    </source>
</evidence>
<dbReference type="EMBL" id="AMQQ01000023">
    <property type="protein sequence ID" value="EKJ94803.1"/>
    <property type="molecule type" value="Genomic_DNA"/>
</dbReference>
<protein>
    <submittedName>
        <fullName evidence="1">Uncharacterized protein</fullName>
    </submittedName>
</protein>
<accession>A0ABN0HJP1</accession>
<proteinExistence type="predicted"/>
<comment type="caution">
    <text evidence="1">The sequence shown here is derived from an EMBL/GenBank/DDBJ whole genome shotgun (WGS) entry which is preliminary data.</text>
</comment>
<name>A0ABN0HJP1_RHILU</name>
<dbReference type="RefSeq" id="WP_006699182.1">
    <property type="nucleotide sequence ID" value="NZ_AMQQ01000023.1"/>
</dbReference>
<evidence type="ECO:0000313" key="2">
    <source>
        <dbReference type="Proteomes" id="UP000017668"/>
    </source>
</evidence>
<organism evidence="1 2">
    <name type="scientific">Bradyrhizobium lupini HPC(L)</name>
    <dbReference type="NCBI Taxonomy" id="1229491"/>
    <lineage>
        <taxon>Bacteria</taxon>
        <taxon>Pseudomonadati</taxon>
        <taxon>Pseudomonadota</taxon>
        <taxon>Alphaproteobacteria</taxon>
        <taxon>Hyphomicrobiales</taxon>
        <taxon>Nitrobacteraceae</taxon>
        <taxon>Bradyrhizobium</taxon>
    </lineage>
</organism>